<dbReference type="EMBL" id="AAOA02000003">
    <property type="protein sequence ID" value="EAQ98850.1"/>
    <property type="molecule type" value="Genomic_DNA"/>
</dbReference>
<name>A4A4X9_9GAMM</name>
<dbReference type="RefSeq" id="WP_008294329.1">
    <property type="nucleotide sequence ID" value="NZ_CM002299.1"/>
</dbReference>
<reference evidence="1 2" key="1">
    <citation type="journal article" date="2007" name="Proc. Natl. Acad. Sci. U.S.A.">
        <title>Characterization of a marine gammaproteobacterium capable of aerobic anoxygenic photosynthesis.</title>
        <authorList>
            <person name="Fuchs B.M."/>
            <person name="Spring S."/>
            <person name="Teeling H."/>
            <person name="Quast C."/>
            <person name="Wulf J."/>
            <person name="Schattenhofer M."/>
            <person name="Yan S."/>
            <person name="Ferriera S."/>
            <person name="Johnson J."/>
            <person name="Glockner F.O."/>
            <person name="Amann R."/>
        </authorList>
    </citation>
    <scope>NUCLEOTIDE SEQUENCE [LARGE SCALE GENOMIC DNA]</scope>
    <source>
        <strain evidence="1">KT71</strain>
    </source>
</reference>
<evidence type="ECO:0000313" key="1">
    <source>
        <dbReference type="EMBL" id="EAQ98850.1"/>
    </source>
</evidence>
<keyword evidence="2" id="KW-1185">Reference proteome</keyword>
<evidence type="ECO:0000313" key="2">
    <source>
        <dbReference type="Proteomes" id="UP000019205"/>
    </source>
</evidence>
<protein>
    <submittedName>
        <fullName evidence="1">Thermostable hemolysin</fullName>
    </submittedName>
</protein>
<dbReference type="STRING" id="314285.KT71_09492"/>
<dbReference type="Pfam" id="PF12261">
    <property type="entry name" value="T_hemolysin"/>
    <property type="match status" value="1"/>
</dbReference>
<dbReference type="Proteomes" id="UP000019205">
    <property type="component" value="Chromosome"/>
</dbReference>
<dbReference type="OrthoDB" id="7432757at2"/>
<dbReference type="InterPro" id="IPR022050">
    <property type="entry name" value="T_hemolysin"/>
</dbReference>
<gene>
    <name evidence="1" type="ORF">KT71_09492</name>
</gene>
<accession>A4A4X9</accession>
<proteinExistence type="predicted"/>
<comment type="caution">
    <text evidence="1">The sequence shown here is derived from an EMBL/GenBank/DDBJ whole genome shotgun (WGS) entry which is preliminary data.</text>
</comment>
<dbReference type="AlphaFoldDB" id="A4A4X9"/>
<sequence length="171" mass="18369">MNNFVFSMVDAASEDYAASVEFALAAYGSSPLQSIRQAFPSYACMYRHAKLAAVCGVRGANRGLFLEQFMEERADDYIARHEGSPVARSAIAELGAFYARSPALVPMFATQIEKMLGGQGYSHALVLSPSAAGTLADWCKERATMAVASDHRPGDPQEPKTLKVSVIALDA</sequence>
<dbReference type="HOGENOM" id="CLU_1560338_0_0_6"/>
<reference evidence="1 2" key="2">
    <citation type="journal article" date="2009" name="PLoS ONE">
        <title>The photosynthetic apparatus and its regulation in the aerobic gammaproteobacterium Congregibacter litoralis gen. nov., sp. nov.</title>
        <authorList>
            <person name="Spring S."/>
            <person name="Lunsdorf H."/>
            <person name="Fuchs B.M."/>
            <person name="Tindall B.J."/>
        </authorList>
    </citation>
    <scope>NUCLEOTIDE SEQUENCE [LARGE SCALE GENOMIC DNA]</scope>
    <source>
        <strain evidence="1">KT71</strain>
    </source>
</reference>
<organism evidence="1 2">
    <name type="scientific">Congregibacter litoralis KT71</name>
    <dbReference type="NCBI Taxonomy" id="314285"/>
    <lineage>
        <taxon>Bacteria</taxon>
        <taxon>Pseudomonadati</taxon>
        <taxon>Pseudomonadota</taxon>
        <taxon>Gammaproteobacteria</taxon>
        <taxon>Cellvibrionales</taxon>
        <taxon>Halieaceae</taxon>
        <taxon>Congregibacter</taxon>
    </lineage>
</organism>